<protein>
    <submittedName>
        <fullName evidence="1">DUF6527 family protein</fullName>
    </submittedName>
</protein>
<comment type="caution">
    <text evidence="1">The sequence shown here is derived from an EMBL/GenBank/DDBJ whole genome shotgun (WGS) entry which is preliminary data.</text>
</comment>
<keyword evidence="2" id="KW-1185">Reference proteome</keyword>
<dbReference type="EMBL" id="JBHUME010000013">
    <property type="protein sequence ID" value="MFD2614596.1"/>
    <property type="molecule type" value="Genomic_DNA"/>
</dbReference>
<dbReference type="Pfam" id="PF20137">
    <property type="entry name" value="BubE"/>
    <property type="match status" value="1"/>
</dbReference>
<evidence type="ECO:0000313" key="1">
    <source>
        <dbReference type="EMBL" id="MFD2614596.1"/>
    </source>
</evidence>
<dbReference type="InterPro" id="IPR045384">
    <property type="entry name" value="DUF6527"/>
</dbReference>
<dbReference type="RefSeq" id="WP_377605624.1">
    <property type="nucleotide sequence ID" value="NZ_JBHUME010000013.1"/>
</dbReference>
<sequence length="134" mass="15590">MKIRLQRVQYMPKDLEEGVLYVSEEFGTAAHLCACGCRSKIRTPLGPTEWAFEDTPLGPSLDPSIGNWQQACRSHYWIRRGNVNWAGSWTPEQVEAGRKNEEARRKAYYDDLNSRSSRSPLRRIWDWLSGLFRK</sequence>
<name>A0ABW5PIC1_9BACL</name>
<accession>A0ABW5PIC1</accession>
<evidence type="ECO:0000313" key="2">
    <source>
        <dbReference type="Proteomes" id="UP001597541"/>
    </source>
</evidence>
<dbReference type="Proteomes" id="UP001597541">
    <property type="component" value="Unassembled WGS sequence"/>
</dbReference>
<reference evidence="2" key="1">
    <citation type="journal article" date="2019" name="Int. J. Syst. Evol. Microbiol.">
        <title>The Global Catalogue of Microorganisms (GCM) 10K type strain sequencing project: providing services to taxonomists for standard genome sequencing and annotation.</title>
        <authorList>
            <consortium name="The Broad Institute Genomics Platform"/>
            <consortium name="The Broad Institute Genome Sequencing Center for Infectious Disease"/>
            <person name="Wu L."/>
            <person name="Ma J."/>
        </authorList>
    </citation>
    <scope>NUCLEOTIDE SEQUENCE [LARGE SCALE GENOMIC DNA]</scope>
    <source>
        <strain evidence="2">KCTC 3950</strain>
    </source>
</reference>
<proteinExistence type="predicted"/>
<organism evidence="1 2">
    <name type="scientific">Paenibacillus gansuensis</name>
    <dbReference type="NCBI Taxonomy" id="306542"/>
    <lineage>
        <taxon>Bacteria</taxon>
        <taxon>Bacillati</taxon>
        <taxon>Bacillota</taxon>
        <taxon>Bacilli</taxon>
        <taxon>Bacillales</taxon>
        <taxon>Paenibacillaceae</taxon>
        <taxon>Paenibacillus</taxon>
    </lineage>
</organism>
<gene>
    <name evidence="1" type="ORF">ACFSUF_19480</name>
</gene>